<dbReference type="Proteomes" id="UP000006729">
    <property type="component" value="Chromosome 6"/>
</dbReference>
<comment type="caution">
    <text evidence="1">The sequence shown here is derived from an EMBL/GenBank/DDBJ whole genome shotgun (WGS) entry which is preliminary data.</text>
</comment>
<protein>
    <submittedName>
        <fullName evidence="1">Uncharacterized protein</fullName>
    </submittedName>
</protein>
<accession>A0ACC0SS76</accession>
<evidence type="ECO:0000313" key="2">
    <source>
        <dbReference type="Proteomes" id="UP000006729"/>
    </source>
</evidence>
<organism evidence="1 2">
    <name type="scientific">Populus trichocarpa</name>
    <name type="common">Western balsam poplar</name>
    <name type="synonym">Populus balsamifera subsp. trichocarpa</name>
    <dbReference type="NCBI Taxonomy" id="3694"/>
    <lineage>
        <taxon>Eukaryota</taxon>
        <taxon>Viridiplantae</taxon>
        <taxon>Streptophyta</taxon>
        <taxon>Embryophyta</taxon>
        <taxon>Tracheophyta</taxon>
        <taxon>Spermatophyta</taxon>
        <taxon>Magnoliopsida</taxon>
        <taxon>eudicotyledons</taxon>
        <taxon>Gunneridae</taxon>
        <taxon>Pentapetalae</taxon>
        <taxon>rosids</taxon>
        <taxon>fabids</taxon>
        <taxon>Malpighiales</taxon>
        <taxon>Salicaceae</taxon>
        <taxon>Saliceae</taxon>
        <taxon>Populus</taxon>
    </lineage>
</organism>
<name>A0ACC0SS76_POPTR</name>
<gene>
    <name evidence="1" type="ORF">POPTR_006G045601v4</name>
</gene>
<evidence type="ECO:0000313" key="1">
    <source>
        <dbReference type="EMBL" id="KAI9392098.1"/>
    </source>
</evidence>
<dbReference type="EMBL" id="CM009295">
    <property type="protein sequence ID" value="KAI9392098.1"/>
    <property type="molecule type" value="Genomic_DNA"/>
</dbReference>
<sequence length="74" mass="8202">MDLWMPSENSIPMLLGIPTGVIDMVVGKLTKFETGWRLDYFLVSESIADNVHDSYIVPAVTGGDHCPLRPVLEL</sequence>
<keyword evidence="2" id="KW-1185">Reference proteome</keyword>
<reference evidence="1 2" key="1">
    <citation type="journal article" date="2006" name="Science">
        <title>The genome of black cottonwood, Populus trichocarpa (Torr. &amp; Gray).</title>
        <authorList>
            <person name="Tuskan G.A."/>
            <person name="Difazio S."/>
            <person name="Jansson S."/>
            <person name="Bohlmann J."/>
            <person name="Grigoriev I."/>
            <person name="Hellsten U."/>
            <person name="Putnam N."/>
            <person name="Ralph S."/>
            <person name="Rombauts S."/>
            <person name="Salamov A."/>
            <person name="Schein J."/>
            <person name="Sterck L."/>
            <person name="Aerts A."/>
            <person name="Bhalerao R.R."/>
            <person name="Bhalerao R.P."/>
            <person name="Blaudez D."/>
            <person name="Boerjan W."/>
            <person name="Brun A."/>
            <person name="Brunner A."/>
            <person name="Busov V."/>
            <person name="Campbell M."/>
            <person name="Carlson J."/>
            <person name="Chalot M."/>
            <person name="Chapman J."/>
            <person name="Chen G.L."/>
            <person name="Cooper D."/>
            <person name="Coutinho P.M."/>
            <person name="Couturier J."/>
            <person name="Covert S."/>
            <person name="Cronk Q."/>
            <person name="Cunningham R."/>
            <person name="Davis J."/>
            <person name="Degroeve S."/>
            <person name="Dejardin A."/>
            <person name="Depamphilis C."/>
            <person name="Detter J."/>
            <person name="Dirks B."/>
            <person name="Dubchak I."/>
            <person name="Duplessis S."/>
            <person name="Ehlting J."/>
            <person name="Ellis B."/>
            <person name="Gendler K."/>
            <person name="Goodstein D."/>
            <person name="Gribskov M."/>
            <person name="Grimwood J."/>
            <person name="Groover A."/>
            <person name="Gunter L."/>
            <person name="Hamberger B."/>
            <person name="Heinze B."/>
            <person name="Helariutta Y."/>
            <person name="Henrissat B."/>
            <person name="Holligan D."/>
            <person name="Holt R."/>
            <person name="Huang W."/>
            <person name="Islam-Faridi N."/>
            <person name="Jones S."/>
            <person name="Jones-Rhoades M."/>
            <person name="Jorgensen R."/>
            <person name="Joshi C."/>
            <person name="Kangasjarvi J."/>
            <person name="Karlsson J."/>
            <person name="Kelleher C."/>
            <person name="Kirkpatrick R."/>
            <person name="Kirst M."/>
            <person name="Kohler A."/>
            <person name="Kalluri U."/>
            <person name="Larimer F."/>
            <person name="Leebens-Mack J."/>
            <person name="Leple J.C."/>
            <person name="Locascio P."/>
            <person name="Lou Y."/>
            <person name="Lucas S."/>
            <person name="Martin F."/>
            <person name="Montanini B."/>
            <person name="Napoli C."/>
            <person name="Nelson D.R."/>
            <person name="Nelson C."/>
            <person name="Nieminen K."/>
            <person name="Nilsson O."/>
            <person name="Pereda V."/>
            <person name="Peter G."/>
            <person name="Philippe R."/>
            <person name="Pilate G."/>
            <person name="Poliakov A."/>
            <person name="Razumovskaya J."/>
            <person name="Richardson P."/>
            <person name="Rinaldi C."/>
            <person name="Ritland K."/>
            <person name="Rouze P."/>
            <person name="Ryaboy D."/>
            <person name="Schmutz J."/>
            <person name="Schrader J."/>
            <person name="Segerman B."/>
            <person name="Shin H."/>
            <person name="Siddiqui A."/>
            <person name="Sterky F."/>
            <person name="Terry A."/>
            <person name="Tsai C.J."/>
            <person name="Uberbacher E."/>
            <person name="Unneberg P."/>
            <person name="Vahala J."/>
            <person name="Wall K."/>
            <person name="Wessler S."/>
            <person name="Yang G."/>
            <person name="Yin T."/>
            <person name="Douglas C."/>
            <person name="Marra M."/>
            <person name="Sandberg G."/>
            <person name="Van de Peer Y."/>
            <person name="Rokhsar D."/>
        </authorList>
    </citation>
    <scope>NUCLEOTIDE SEQUENCE [LARGE SCALE GENOMIC DNA]</scope>
    <source>
        <strain evidence="2">cv. Nisqually</strain>
    </source>
</reference>
<proteinExistence type="predicted"/>